<accession>A0A158HKL6</accession>
<evidence type="ECO:0000256" key="2">
    <source>
        <dbReference type="ARBA" id="ARBA00022598"/>
    </source>
</evidence>
<proteinExistence type="inferred from homology"/>
<dbReference type="InterPro" id="IPR042099">
    <property type="entry name" value="ANL_N_sf"/>
</dbReference>
<evidence type="ECO:0000256" key="1">
    <source>
        <dbReference type="ARBA" id="ARBA00006432"/>
    </source>
</evidence>
<protein>
    <submittedName>
        <fullName evidence="5">AMP-dependent synthetase and ligase</fullName>
    </submittedName>
</protein>
<dbReference type="Gene3D" id="3.30.300.30">
    <property type="match status" value="1"/>
</dbReference>
<comment type="similarity">
    <text evidence="1">Belongs to the ATP-dependent AMP-binding enzyme family.</text>
</comment>
<reference evidence="6" key="1">
    <citation type="submission" date="2016-01" db="EMBL/GenBank/DDBJ databases">
        <authorList>
            <person name="Peeters C."/>
        </authorList>
    </citation>
    <scope>NUCLEOTIDE SEQUENCE [LARGE SCALE GENOMIC DNA]</scope>
</reference>
<keyword evidence="6" id="KW-1185">Reference proteome</keyword>
<dbReference type="PANTHER" id="PTHR43201:SF5">
    <property type="entry name" value="MEDIUM-CHAIN ACYL-COA LIGASE ACSF2, MITOCHONDRIAL"/>
    <property type="match status" value="1"/>
</dbReference>
<dbReference type="GO" id="GO:0031956">
    <property type="term" value="F:medium-chain fatty acid-CoA ligase activity"/>
    <property type="evidence" value="ECO:0007669"/>
    <property type="project" value="TreeGrafter"/>
</dbReference>
<feature type="domain" description="AMP-binding enzyme C-terminal" evidence="4">
    <location>
        <begin position="411"/>
        <end position="480"/>
    </location>
</feature>
<evidence type="ECO:0000313" key="6">
    <source>
        <dbReference type="Proteomes" id="UP000054740"/>
    </source>
</evidence>
<organism evidence="5 6">
    <name type="scientific">Caballeronia cordobensis</name>
    <name type="common">Burkholderia cordobensis</name>
    <dbReference type="NCBI Taxonomy" id="1353886"/>
    <lineage>
        <taxon>Bacteria</taxon>
        <taxon>Pseudomonadati</taxon>
        <taxon>Pseudomonadota</taxon>
        <taxon>Betaproteobacteria</taxon>
        <taxon>Burkholderiales</taxon>
        <taxon>Burkholderiaceae</taxon>
        <taxon>Caballeronia</taxon>
    </lineage>
</organism>
<dbReference type="PANTHER" id="PTHR43201">
    <property type="entry name" value="ACYL-COA SYNTHETASE"/>
    <property type="match status" value="1"/>
</dbReference>
<name>A0A158HKL6_CABCO</name>
<evidence type="ECO:0000259" key="3">
    <source>
        <dbReference type="Pfam" id="PF00501"/>
    </source>
</evidence>
<dbReference type="Pfam" id="PF00501">
    <property type="entry name" value="AMP-binding"/>
    <property type="match status" value="1"/>
</dbReference>
<sequence>MAFDLLEAGDHERVALHHGERSFTRGELGVASRRAASFLHELGVKRGDTIAVWLPDGAVWMQLFFAAAQLGALMVPVSTRFRQQEALHVVKTANARVLFVPERFLDFDYAGAAREIEDACEVLQQVVQVARFDSPGWSAYEPYPRWEGRDTDLLCTFMTSGTTGQPKLAAHTAGGIARHARNVGQYNDMRPNDVMLCALPLYGVLGFVQAIAALASGAACVLLPVFKADAAAAAIERHRVTHFFGSDAMLDMVLDAGDYSLASWRRGAFPEYAGLGRSVIAKAWDAWGVRLSALYGMSECFAMTAMRDPQGDAEQRGMPGGTPISSEIAFRIADPESGVQLADQRQGELQLRGYNVMAGYLNNPAATSAAFTADGWFRTGDLAHADGASFRYVGRIRDSLRLRGYLVDPVEIEMFLAQHPGVEAAQVVGVHVEGEGDVAVAFIRASATPATEEALLAWLKQGIAGFKMPRRIVTVAAFPQKDGPNGVKVLRNELRDMASQCLGLAQTTSA</sequence>
<evidence type="ECO:0000313" key="5">
    <source>
        <dbReference type="EMBL" id="SAL44559.1"/>
    </source>
</evidence>
<keyword evidence="2 5" id="KW-0436">Ligase</keyword>
<dbReference type="AlphaFoldDB" id="A0A158HKL6"/>
<dbReference type="InterPro" id="IPR000873">
    <property type="entry name" value="AMP-dep_synth/lig_dom"/>
</dbReference>
<dbReference type="RefSeq" id="WP_053570558.1">
    <property type="nucleotide sequence ID" value="NZ_FCNY02000008.1"/>
</dbReference>
<dbReference type="Proteomes" id="UP000054740">
    <property type="component" value="Unassembled WGS sequence"/>
</dbReference>
<dbReference type="InterPro" id="IPR045851">
    <property type="entry name" value="AMP-bd_C_sf"/>
</dbReference>
<dbReference type="GO" id="GO:0006631">
    <property type="term" value="P:fatty acid metabolic process"/>
    <property type="evidence" value="ECO:0007669"/>
    <property type="project" value="TreeGrafter"/>
</dbReference>
<dbReference type="SUPFAM" id="SSF56801">
    <property type="entry name" value="Acetyl-CoA synthetase-like"/>
    <property type="match status" value="1"/>
</dbReference>
<dbReference type="Gene3D" id="3.40.50.12780">
    <property type="entry name" value="N-terminal domain of ligase-like"/>
    <property type="match status" value="1"/>
</dbReference>
<dbReference type="Pfam" id="PF13193">
    <property type="entry name" value="AMP-binding_C"/>
    <property type="match status" value="1"/>
</dbReference>
<feature type="domain" description="AMP-dependent synthetase/ligase" evidence="3">
    <location>
        <begin position="11"/>
        <end position="361"/>
    </location>
</feature>
<gene>
    <name evidence="5" type="ORF">AWB70_03415</name>
</gene>
<dbReference type="InterPro" id="IPR025110">
    <property type="entry name" value="AMP-bd_C"/>
</dbReference>
<dbReference type="EMBL" id="FCNY02000008">
    <property type="protein sequence ID" value="SAL44559.1"/>
    <property type="molecule type" value="Genomic_DNA"/>
</dbReference>
<evidence type="ECO:0000259" key="4">
    <source>
        <dbReference type="Pfam" id="PF13193"/>
    </source>
</evidence>